<evidence type="ECO:0000313" key="2">
    <source>
        <dbReference type="EMBL" id="RFM30868.1"/>
    </source>
</evidence>
<dbReference type="EMBL" id="QTJV01000018">
    <property type="protein sequence ID" value="RFM30868.1"/>
    <property type="molecule type" value="Genomic_DNA"/>
</dbReference>
<dbReference type="SUPFAM" id="SSF52833">
    <property type="entry name" value="Thioredoxin-like"/>
    <property type="match status" value="1"/>
</dbReference>
<dbReference type="InterPro" id="IPR000866">
    <property type="entry name" value="AhpC/TSA"/>
</dbReference>
<comment type="caution">
    <text evidence="2">The sequence shown here is derived from an EMBL/GenBank/DDBJ whole genome shotgun (WGS) entry which is preliminary data.</text>
</comment>
<evidence type="ECO:0000313" key="3">
    <source>
        <dbReference type="Proteomes" id="UP000261174"/>
    </source>
</evidence>
<protein>
    <submittedName>
        <fullName evidence="2">Thioredoxin family protein</fullName>
    </submittedName>
</protein>
<dbReference type="GO" id="GO:0016491">
    <property type="term" value="F:oxidoreductase activity"/>
    <property type="evidence" value="ECO:0007669"/>
    <property type="project" value="InterPro"/>
</dbReference>
<dbReference type="Pfam" id="PF00578">
    <property type="entry name" value="AhpC-TSA"/>
    <property type="match status" value="1"/>
</dbReference>
<accession>A0A3E1NSX1</accession>
<proteinExistence type="predicted"/>
<dbReference type="PANTHER" id="PTHR43640:SF1">
    <property type="entry name" value="THIOREDOXIN-DEPENDENT PEROXIREDOXIN"/>
    <property type="match status" value="1"/>
</dbReference>
<gene>
    <name evidence="2" type="ORF">DXN04_31525</name>
</gene>
<dbReference type="Gene3D" id="3.40.30.10">
    <property type="entry name" value="Glutaredoxin"/>
    <property type="match status" value="1"/>
</dbReference>
<dbReference type="InterPro" id="IPR036249">
    <property type="entry name" value="Thioredoxin-like_sf"/>
</dbReference>
<dbReference type="InterPro" id="IPR047262">
    <property type="entry name" value="PRX-like1"/>
</dbReference>
<dbReference type="OrthoDB" id="9809746at2"/>
<dbReference type="PROSITE" id="PS51352">
    <property type="entry name" value="THIOREDOXIN_2"/>
    <property type="match status" value="1"/>
</dbReference>
<organism evidence="2 3">
    <name type="scientific">Chitinophaga silvisoli</name>
    <dbReference type="NCBI Taxonomy" id="2291814"/>
    <lineage>
        <taxon>Bacteria</taxon>
        <taxon>Pseudomonadati</taxon>
        <taxon>Bacteroidota</taxon>
        <taxon>Chitinophagia</taxon>
        <taxon>Chitinophagales</taxon>
        <taxon>Chitinophagaceae</taxon>
        <taxon>Chitinophaga</taxon>
    </lineage>
</organism>
<name>A0A3E1NSX1_9BACT</name>
<dbReference type="PANTHER" id="PTHR43640">
    <property type="entry name" value="OS07G0260300 PROTEIN"/>
    <property type="match status" value="1"/>
</dbReference>
<feature type="domain" description="Thioredoxin" evidence="1">
    <location>
        <begin position="8"/>
        <end position="159"/>
    </location>
</feature>
<dbReference type="InterPro" id="IPR013766">
    <property type="entry name" value="Thioredoxin_domain"/>
</dbReference>
<dbReference type="GO" id="GO:0016209">
    <property type="term" value="F:antioxidant activity"/>
    <property type="evidence" value="ECO:0007669"/>
    <property type="project" value="InterPro"/>
</dbReference>
<sequence length="178" mass="19463">MRMAELPLEIGAPIPKADQALKDISGKEITLNKAKQSNGLLVMFSGNDCPYIERNKARTVEICRYAQANQIGVVLINSNANANLESMKAYAGAQQYTWYYVADPAAAFAEAFQATHTPECYLFNQSGTLMYKGAIDDSPGNADAVKNRHLNNAINDLLAKKTPKVSSTQVLGCNIKRF</sequence>
<dbReference type="Proteomes" id="UP000261174">
    <property type="component" value="Unassembled WGS sequence"/>
</dbReference>
<keyword evidence="3" id="KW-1185">Reference proteome</keyword>
<evidence type="ECO:0000259" key="1">
    <source>
        <dbReference type="PROSITE" id="PS51352"/>
    </source>
</evidence>
<dbReference type="AlphaFoldDB" id="A0A3E1NSX1"/>
<reference evidence="2 3" key="1">
    <citation type="submission" date="2018-08" db="EMBL/GenBank/DDBJ databases">
        <title>Chitinophaga sp. K20C18050901, a novel bacterium isolated from forest soil.</title>
        <authorList>
            <person name="Wang C."/>
        </authorList>
    </citation>
    <scope>NUCLEOTIDE SEQUENCE [LARGE SCALE GENOMIC DNA]</scope>
    <source>
        <strain evidence="2 3">K20C18050901</strain>
    </source>
</reference>